<protein>
    <submittedName>
        <fullName evidence="1">Uncharacterized protein</fullName>
    </submittedName>
</protein>
<sequence>MEKGGLGVLGQAEGSRDRFWIGLGRSLSKSRSLDEEKAPIMEDDVRSCMKPIFVIERVLSAHTELYPRSIVRREELEEGWRRVPNEGGMKNQNIHQSAPPLPPARPSSSPSLAIPGEKLVPSDNFRPLRTGVQFERRKHADEAALNQPSPLSPSQPHSPVPNSLKAPFSPQPVHPSPRAEVLQNRRTGLAGKVSCSVGTPSWPPLAPRIRQTYLAKMCKAHEGSMRFVATARPTFHAFLQYLT</sequence>
<comment type="caution">
    <text evidence="1">The sequence shown here is derived from an EMBL/GenBank/DDBJ whole genome shotgun (WGS) entry which is preliminary data.</text>
</comment>
<accession>A0ACB6QFK3</accession>
<name>A0ACB6QFK3_9PLEO</name>
<reference evidence="1" key="1">
    <citation type="journal article" date="2020" name="Stud. Mycol.">
        <title>101 Dothideomycetes genomes: a test case for predicting lifestyles and emergence of pathogens.</title>
        <authorList>
            <person name="Haridas S."/>
            <person name="Albert R."/>
            <person name="Binder M."/>
            <person name="Bloem J."/>
            <person name="Labutti K."/>
            <person name="Salamov A."/>
            <person name="Andreopoulos B."/>
            <person name="Baker S."/>
            <person name="Barry K."/>
            <person name="Bills G."/>
            <person name="Bluhm B."/>
            <person name="Cannon C."/>
            <person name="Castanera R."/>
            <person name="Culley D."/>
            <person name="Daum C."/>
            <person name="Ezra D."/>
            <person name="Gonzalez J."/>
            <person name="Henrissat B."/>
            <person name="Kuo A."/>
            <person name="Liang C."/>
            <person name="Lipzen A."/>
            <person name="Lutzoni F."/>
            <person name="Magnuson J."/>
            <person name="Mondo S."/>
            <person name="Nolan M."/>
            <person name="Ohm R."/>
            <person name="Pangilinan J."/>
            <person name="Park H.-J."/>
            <person name="Ramirez L."/>
            <person name="Alfaro M."/>
            <person name="Sun H."/>
            <person name="Tritt A."/>
            <person name="Yoshinaga Y."/>
            <person name="Zwiers L.-H."/>
            <person name="Turgeon B."/>
            <person name="Goodwin S."/>
            <person name="Spatafora J."/>
            <person name="Crous P."/>
            <person name="Grigoriev I."/>
        </authorList>
    </citation>
    <scope>NUCLEOTIDE SEQUENCE</scope>
    <source>
        <strain evidence="1">ATCC 200398</strain>
    </source>
</reference>
<keyword evidence="2" id="KW-1185">Reference proteome</keyword>
<dbReference type="Proteomes" id="UP000799755">
    <property type="component" value="Unassembled WGS sequence"/>
</dbReference>
<evidence type="ECO:0000313" key="2">
    <source>
        <dbReference type="Proteomes" id="UP000799755"/>
    </source>
</evidence>
<evidence type="ECO:0000313" key="1">
    <source>
        <dbReference type="EMBL" id="KAF2465368.1"/>
    </source>
</evidence>
<dbReference type="EMBL" id="MU003530">
    <property type="protein sequence ID" value="KAF2465368.1"/>
    <property type="molecule type" value="Genomic_DNA"/>
</dbReference>
<organism evidence="1 2">
    <name type="scientific">Lindgomyces ingoldianus</name>
    <dbReference type="NCBI Taxonomy" id="673940"/>
    <lineage>
        <taxon>Eukaryota</taxon>
        <taxon>Fungi</taxon>
        <taxon>Dikarya</taxon>
        <taxon>Ascomycota</taxon>
        <taxon>Pezizomycotina</taxon>
        <taxon>Dothideomycetes</taxon>
        <taxon>Pleosporomycetidae</taxon>
        <taxon>Pleosporales</taxon>
        <taxon>Lindgomycetaceae</taxon>
        <taxon>Lindgomyces</taxon>
    </lineage>
</organism>
<gene>
    <name evidence="1" type="ORF">BDR25DRAFT_360726</name>
</gene>
<proteinExistence type="predicted"/>